<protein>
    <submittedName>
        <fullName evidence="3 4">Uncharacterized protein</fullName>
    </submittedName>
</protein>
<reference evidence="3 5" key="2">
    <citation type="journal article" date="2018" name="Plant J.">
        <title>The Physcomitrella patens chromosome-scale assembly reveals moss genome structure and evolution.</title>
        <authorList>
            <person name="Lang D."/>
            <person name="Ullrich K.K."/>
            <person name="Murat F."/>
            <person name="Fuchs J."/>
            <person name="Jenkins J."/>
            <person name="Haas F.B."/>
            <person name="Piednoel M."/>
            <person name="Gundlach H."/>
            <person name="Van Bel M."/>
            <person name="Meyberg R."/>
            <person name="Vives C."/>
            <person name="Morata J."/>
            <person name="Symeonidi A."/>
            <person name="Hiss M."/>
            <person name="Muchero W."/>
            <person name="Kamisugi Y."/>
            <person name="Saleh O."/>
            <person name="Blanc G."/>
            <person name="Decker E.L."/>
            <person name="van Gessel N."/>
            <person name="Grimwood J."/>
            <person name="Hayes R.D."/>
            <person name="Graham S.W."/>
            <person name="Gunter L.E."/>
            <person name="McDaniel S.F."/>
            <person name="Hoernstein S.N.W."/>
            <person name="Larsson A."/>
            <person name="Li F.W."/>
            <person name="Perroud P.F."/>
            <person name="Phillips J."/>
            <person name="Ranjan P."/>
            <person name="Rokshar D.S."/>
            <person name="Rothfels C.J."/>
            <person name="Schneider L."/>
            <person name="Shu S."/>
            <person name="Stevenson D.W."/>
            <person name="Thummler F."/>
            <person name="Tillich M."/>
            <person name="Villarreal Aguilar J.C."/>
            <person name="Widiez T."/>
            <person name="Wong G.K."/>
            <person name="Wymore A."/>
            <person name="Zhang Y."/>
            <person name="Zimmer A.D."/>
            <person name="Quatrano R.S."/>
            <person name="Mayer K.F.X."/>
            <person name="Goodstein D."/>
            <person name="Casacuberta J.M."/>
            <person name="Vandepoele K."/>
            <person name="Reski R."/>
            <person name="Cuming A.C."/>
            <person name="Tuskan G.A."/>
            <person name="Maumus F."/>
            <person name="Salse J."/>
            <person name="Schmutz J."/>
            <person name="Rensing S.A."/>
        </authorList>
    </citation>
    <scope>NUCLEOTIDE SEQUENCE [LARGE SCALE GENOMIC DNA]</scope>
    <source>
        <strain evidence="4 5">cv. Gransden 2004</strain>
    </source>
</reference>
<keyword evidence="2" id="KW-1133">Transmembrane helix</keyword>
<dbReference type="Gramene" id="Pp3c6_330V3.1">
    <property type="protein sequence ID" value="Pp3c6_330V3.1"/>
    <property type="gene ID" value="Pp3c6_330"/>
</dbReference>
<name>A0A2K1KDV0_PHYPA</name>
<accession>A0A2K1KDV0</accession>
<reference evidence="4" key="3">
    <citation type="submission" date="2020-12" db="UniProtKB">
        <authorList>
            <consortium name="EnsemblPlants"/>
        </authorList>
    </citation>
    <scope>IDENTIFICATION</scope>
</reference>
<dbReference type="EnsemblPlants" id="Pp3c6_330V3.1">
    <property type="protein sequence ID" value="Pp3c6_330V3.1"/>
    <property type="gene ID" value="Pp3c6_330"/>
</dbReference>
<dbReference type="PaxDb" id="3218-PP1S309_57V6.1"/>
<dbReference type="EnsemblPlants" id="Pp3c6_330V3.2">
    <property type="protein sequence ID" value="Pp3c6_330V3.2"/>
    <property type="gene ID" value="Pp3c6_330"/>
</dbReference>
<dbReference type="EnsemblPlants" id="Pp3c6_330V3.3">
    <property type="protein sequence ID" value="Pp3c6_330V3.3"/>
    <property type="gene ID" value="Pp3c6_330"/>
</dbReference>
<dbReference type="EMBL" id="ABEU02000006">
    <property type="protein sequence ID" value="PNR51948.1"/>
    <property type="molecule type" value="Genomic_DNA"/>
</dbReference>
<keyword evidence="2" id="KW-0472">Membrane</keyword>
<dbReference type="InParanoid" id="A0A2K1KDV0"/>
<dbReference type="Proteomes" id="UP000006727">
    <property type="component" value="Chromosome 6"/>
</dbReference>
<feature type="compositionally biased region" description="Polar residues" evidence="1">
    <location>
        <begin position="179"/>
        <end position="192"/>
    </location>
</feature>
<feature type="compositionally biased region" description="Polar residues" evidence="1">
    <location>
        <begin position="200"/>
        <end position="224"/>
    </location>
</feature>
<dbReference type="AlphaFoldDB" id="A0A2K1KDV0"/>
<evidence type="ECO:0000313" key="5">
    <source>
        <dbReference type="Proteomes" id="UP000006727"/>
    </source>
</evidence>
<gene>
    <name evidence="3" type="ORF">PHYPA_008322</name>
</gene>
<sequence>MAPLSWFVVGQLVLLVLVLAVLCVRFFFFPRPKRDGLEQFGAAFSQSGHSIPKTLGKIWDPIDDFEPDIPPRDQVPEPLPPLLAVENVARVDRNAEVGLPQQIEREHEANTVARLEMSSASLPQQIESQEVEASTSDMPSASLLQQIESQEEQANTSTRPETPGASLPQQIESQEEEASTGSRPEMLSTSHSQKIESQERAITSSRPEMPSTSLSQKIESQEQASTSSRPEMSSTSLSQKIESQEVSPVDSTPYVPQFDALGTTGEGCVIFGPGLAQHVPANRLK</sequence>
<keyword evidence="2" id="KW-0812">Transmembrane</keyword>
<feature type="region of interest" description="Disordered" evidence="1">
    <location>
        <begin position="147"/>
        <end position="258"/>
    </location>
</feature>
<organism evidence="3">
    <name type="scientific">Physcomitrium patens</name>
    <name type="common">Spreading-leaved earth moss</name>
    <name type="synonym">Physcomitrella patens</name>
    <dbReference type="NCBI Taxonomy" id="3218"/>
    <lineage>
        <taxon>Eukaryota</taxon>
        <taxon>Viridiplantae</taxon>
        <taxon>Streptophyta</taxon>
        <taxon>Embryophyta</taxon>
        <taxon>Bryophyta</taxon>
        <taxon>Bryophytina</taxon>
        <taxon>Bryopsida</taxon>
        <taxon>Funariidae</taxon>
        <taxon>Funariales</taxon>
        <taxon>Funariaceae</taxon>
        <taxon>Physcomitrium</taxon>
    </lineage>
</organism>
<feature type="region of interest" description="Disordered" evidence="1">
    <location>
        <begin position="120"/>
        <end position="139"/>
    </location>
</feature>
<dbReference type="Gramene" id="Pp3c6_330V3.2">
    <property type="protein sequence ID" value="Pp3c6_330V3.2"/>
    <property type="gene ID" value="Pp3c6_330"/>
</dbReference>
<feature type="compositionally biased region" description="Polar residues" evidence="1">
    <location>
        <begin position="239"/>
        <end position="250"/>
    </location>
</feature>
<evidence type="ECO:0000256" key="2">
    <source>
        <dbReference type="SAM" id="Phobius"/>
    </source>
</evidence>
<evidence type="ECO:0000313" key="4">
    <source>
        <dbReference type="EnsemblPlants" id="Pp3c6_330V3.1"/>
    </source>
</evidence>
<evidence type="ECO:0000256" key="1">
    <source>
        <dbReference type="SAM" id="MobiDB-lite"/>
    </source>
</evidence>
<proteinExistence type="predicted"/>
<dbReference type="Gramene" id="Pp3c6_330V3.3">
    <property type="protein sequence ID" value="Pp3c6_330V3.3"/>
    <property type="gene ID" value="Pp3c6_330"/>
</dbReference>
<keyword evidence="5" id="KW-1185">Reference proteome</keyword>
<evidence type="ECO:0000313" key="3">
    <source>
        <dbReference type="EMBL" id="PNR51948.1"/>
    </source>
</evidence>
<feature type="compositionally biased region" description="Low complexity" evidence="1">
    <location>
        <begin position="225"/>
        <end position="238"/>
    </location>
</feature>
<reference evidence="3 5" key="1">
    <citation type="journal article" date="2008" name="Science">
        <title>The Physcomitrella genome reveals evolutionary insights into the conquest of land by plants.</title>
        <authorList>
            <person name="Rensing S."/>
            <person name="Lang D."/>
            <person name="Zimmer A."/>
            <person name="Terry A."/>
            <person name="Salamov A."/>
            <person name="Shapiro H."/>
            <person name="Nishiyama T."/>
            <person name="Perroud P.-F."/>
            <person name="Lindquist E."/>
            <person name="Kamisugi Y."/>
            <person name="Tanahashi T."/>
            <person name="Sakakibara K."/>
            <person name="Fujita T."/>
            <person name="Oishi K."/>
            <person name="Shin-I T."/>
            <person name="Kuroki Y."/>
            <person name="Toyoda A."/>
            <person name="Suzuki Y."/>
            <person name="Hashimoto A."/>
            <person name="Yamaguchi K."/>
            <person name="Sugano A."/>
            <person name="Kohara Y."/>
            <person name="Fujiyama A."/>
            <person name="Anterola A."/>
            <person name="Aoki S."/>
            <person name="Ashton N."/>
            <person name="Barbazuk W.B."/>
            <person name="Barker E."/>
            <person name="Bennetzen J."/>
            <person name="Bezanilla M."/>
            <person name="Blankenship R."/>
            <person name="Cho S.H."/>
            <person name="Dutcher S."/>
            <person name="Estelle M."/>
            <person name="Fawcett J.A."/>
            <person name="Gundlach H."/>
            <person name="Hanada K."/>
            <person name="Heyl A."/>
            <person name="Hicks K.A."/>
            <person name="Hugh J."/>
            <person name="Lohr M."/>
            <person name="Mayer K."/>
            <person name="Melkozernov A."/>
            <person name="Murata T."/>
            <person name="Nelson D."/>
            <person name="Pils B."/>
            <person name="Prigge M."/>
            <person name="Reiss B."/>
            <person name="Renner T."/>
            <person name="Rombauts S."/>
            <person name="Rushton P."/>
            <person name="Sanderfoot A."/>
            <person name="Schween G."/>
            <person name="Shiu S.-H."/>
            <person name="Stueber K."/>
            <person name="Theodoulou F.L."/>
            <person name="Tu H."/>
            <person name="Van de Peer Y."/>
            <person name="Verrier P.J."/>
            <person name="Waters E."/>
            <person name="Wood A."/>
            <person name="Yang L."/>
            <person name="Cove D."/>
            <person name="Cuming A."/>
            <person name="Hasebe M."/>
            <person name="Lucas S."/>
            <person name="Mishler D.B."/>
            <person name="Reski R."/>
            <person name="Grigoriev I."/>
            <person name="Quatrano R.S."/>
            <person name="Boore J.L."/>
        </authorList>
    </citation>
    <scope>NUCLEOTIDE SEQUENCE [LARGE SCALE GENOMIC DNA]</scope>
    <source>
        <strain evidence="4 5">cv. Gransden 2004</strain>
    </source>
</reference>
<feature type="transmembrane region" description="Helical" evidence="2">
    <location>
        <begin position="6"/>
        <end position="28"/>
    </location>
</feature>